<dbReference type="VEuPathDB" id="FungiDB:RhiirA1_486419"/>
<dbReference type="AlphaFoldDB" id="A0A2N0QH98"/>
<feature type="non-terminal residue" evidence="2">
    <location>
        <position position="69"/>
    </location>
</feature>
<reference evidence="2 3" key="1">
    <citation type="submission" date="2017-10" db="EMBL/GenBank/DDBJ databases">
        <title>Extensive intraspecific genome diversity in a model arbuscular mycorrhizal fungus.</title>
        <authorList>
            <person name="Chen E.C.H."/>
            <person name="Morin E."/>
            <person name="Baudet D."/>
            <person name="Noel J."/>
            <person name="Ndikumana S."/>
            <person name="Charron P."/>
            <person name="St-Onge C."/>
            <person name="Giorgi J."/>
            <person name="Grigoriev I.V."/>
            <person name="Roux C."/>
            <person name="Martin F.M."/>
            <person name="Corradi N."/>
        </authorList>
    </citation>
    <scope>NUCLEOTIDE SEQUENCE [LARGE SCALE GENOMIC DNA]</scope>
    <source>
        <strain evidence="2 3">A1</strain>
    </source>
</reference>
<accession>A0A2N0QH98</accession>
<proteinExistence type="predicted"/>
<comment type="caution">
    <text evidence="2">The sequence shown here is derived from an EMBL/GenBank/DDBJ whole genome shotgun (WGS) entry which is preliminary data.</text>
</comment>
<evidence type="ECO:0000256" key="1">
    <source>
        <dbReference type="SAM" id="MobiDB-lite"/>
    </source>
</evidence>
<name>A0A2N0QH98_9GLOM</name>
<protein>
    <submittedName>
        <fullName evidence="2">Uncharacterized protein</fullName>
    </submittedName>
</protein>
<dbReference type="Proteomes" id="UP000232688">
    <property type="component" value="Unassembled WGS sequence"/>
</dbReference>
<evidence type="ECO:0000313" key="3">
    <source>
        <dbReference type="Proteomes" id="UP000232688"/>
    </source>
</evidence>
<sequence length="69" mass="8178">MLRKYSKKYPNANKDENLESNEQISAKDTAKYLRLVNDVATRWNSSYLAWSHLIYLKEWIKLLSNTLSI</sequence>
<evidence type="ECO:0000313" key="2">
    <source>
        <dbReference type="EMBL" id="PKC50415.1"/>
    </source>
</evidence>
<organism evidence="2 3">
    <name type="scientific">Rhizophagus irregularis</name>
    <dbReference type="NCBI Taxonomy" id="588596"/>
    <lineage>
        <taxon>Eukaryota</taxon>
        <taxon>Fungi</taxon>
        <taxon>Fungi incertae sedis</taxon>
        <taxon>Mucoromycota</taxon>
        <taxon>Glomeromycotina</taxon>
        <taxon>Glomeromycetes</taxon>
        <taxon>Glomerales</taxon>
        <taxon>Glomeraceae</taxon>
        <taxon>Rhizophagus</taxon>
    </lineage>
</organism>
<dbReference type="VEuPathDB" id="FungiDB:FUN_004232"/>
<reference evidence="2 3" key="2">
    <citation type="submission" date="2017-10" db="EMBL/GenBank/DDBJ databases">
        <title>Genome analyses suggest a sexual origin of heterokaryosis in a supposedly ancient asexual fungus.</title>
        <authorList>
            <person name="Corradi N."/>
            <person name="Sedzielewska K."/>
            <person name="Noel J."/>
            <person name="Charron P."/>
            <person name="Farinelli L."/>
            <person name="Marton T."/>
            <person name="Kruger M."/>
            <person name="Pelin A."/>
            <person name="Brachmann A."/>
            <person name="Corradi N."/>
        </authorList>
    </citation>
    <scope>NUCLEOTIDE SEQUENCE [LARGE SCALE GENOMIC DNA]</scope>
    <source>
        <strain evidence="2 3">A1</strain>
    </source>
</reference>
<dbReference type="EMBL" id="LLXH01010069">
    <property type="protein sequence ID" value="PKC50415.1"/>
    <property type="molecule type" value="Genomic_DNA"/>
</dbReference>
<feature type="region of interest" description="Disordered" evidence="1">
    <location>
        <begin position="1"/>
        <end position="21"/>
    </location>
</feature>
<gene>
    <name evidence="2" type="ORF">RhiirA1_486419</name>
</gene>